<evidence type="ECO:0000313" key="10">
    <source>
        <dbReference type="EMBL" id="ETA66737.1"/>
    </source>
</evidence>
<keyword evidence="5" id="KW-0210">Decarboxylase</keyword>
<evidence type="ECO:0000256" key="1">
    <source>
        <dbReference type="ARBA" id="ARBA00001633"/>
    </source>
</evidence>
<evidence type="ECO:0000256" key="4">
    <source>
        <dbReference type="ARBA" id="ARBA00022605"/>
    </source>
</evidence>
<keyword evidence="11" id="KW-1185">Reference proteome</keyword>
<dbReference type="PANTHER" id="PTHR22854">
    <property type="entry name" value="TRYPTOPHAN BIOSYNTHESIS PROTEIN"/>
    <property type="match status" value="1"/>
</dbReference>
<dbReference type="InterPro" id="IPR011060">
    <property type="entry name" value="RibuloseP-bd_barrel"/>
</dbReference>
<accession>W9DST2</accession>
<dbReference type="GO" id="GO:0004425">
    <property type="term" value="F:indole-3-glycerol-phosphate synthase activity"/>
    <property type="evidence" value="ECO:0007669"/>
    <property type="project" value="UniProtKB-EC"/>
</dbReference>
<dbReference type="EC" id="4.1.1.48" evidence="3"/>
<dbReference type="SUPFAM" id="SSF51366">
    <property type="entry name" value="Ribulose-phoshate binding barrel"/>
    <property type="match status" value="1"/>
</dbReference>
<evidence type="ECO:0000256" key="6">
    <source>
        <dbReference type="ARBA" id="ARBA00022822"/>
    </source>
</evidence>
<keyword evidence="8 10" id="KW-0456">Lyase</keyword>
<comment type="caution">
    <text evidence="10">The sequence shown here is derived from an EMBL/GenBank/DDBJ whole genome shotgun (WGS) entry which is preliminary data.</text>
</comment>
<dbReference type="EMBL" id="AZAJ01000001">
    <property type="protein sequence ID" value="ETA66737.1"/>
    <property type="molecule type" value="Genomic_DNA"/>
</dbReference>
<feature type="domain" description="Indole-3-glycerol phosphate synthase" evidence="9">
    <location>
        <begin position="7"/>
        <end position="265"/>
    </location>
</feature>
<comment type="pathway">
    <text evidence="2">Amino-acid biosynthesis; L-tryptophan biosynthesis; L-tryptophan from chorismate: step 4/5.</text>
</comment>
<evidence type="ECO:0000256" key="5">
    <source>
        <dbReference type="ARBA" id="ARBA00022793"/>
    </source>
</evidence>
<organism evidence="10 11">
    <name type="scientific">Methanolobus tindarius DSM 2278</name>
    <dbReference type="NCBI Taxonomy" id="1090322"/>
    <lineage>
        <taxon>Archaea</taxon>
        <taxon>Methanobacteriati</taxon>
        <taxon>Methanobacteriota</taxon>
        <taxon>Stenosarchaea group</taxon>
        <taxon>Methanomicrobia</taxon>
        <taxon>Methanosarcinales</taxon>
        <taxon>Methanosarcinaceae</taxon>
        <taxon>Methanolobus</taxon>
    </lineage>
</organism>
<dbReference type="OrthoDB" id="15223at2157"/>
<dbReference type="Gene3D" id="3.20.20.70">
    <property type="entry name" value="Aldolase class I"/>
    <property type="match status" value="1"/>
</dbReference>
<dbReference type="UniPathway" id="UPA00035">
    <property type="reaction ID" value="UER00043"/>
</dbReference>
<gene>
    <name evidence="10" type="ORF">MettiDRAFT_0137</name>
</gene>
<keyword evidence="6" id="KW-0822">Tryptophan biosynthesis</keyword>
<evidence type="ECO:0000259" key="9">
    <source>
        <dbReference type="Pfam" id="PF00218"/>
    </source>
</evidence>
<dbReference type="InterPro" id="IPR013785">
    <property type="entry name" value="Aldolase_TIM"/>
</dbReference>
<reference evidence="10 11" key="1">
    <citation type="submission" date="2013-08" db="EMBL/GenBank/DDBJ databases">
        <authorList>
            <consortium name="DOE Joint Genome Institute"/>
            <person name="Eisen J."/>
            <person name="Huntemann M."/>
            <person name="Han J."/>
            <person name="Chen A."/>
            <person name="Kyrpides N."/>
            <person name="Mavromatis K."/>
            <person name="Markowitz V."/>
            <person name="Palaniappan K."/>
            <person name="Ivanova N."/>
            <person name="Schaumberg A."/>
            <person name="Pati A."/>
            <person name="Liolios K."/>
            <person name="Nordberg H.P."/>
            <person name="Cantor M.N."/>
            <person name="Hua S.X."/>
            <person name="Woyke T."/>
        </authorList>
    </citation>
    <scope>NUCLEOTIDE SEQUENCE [LARGE SCALE GENOMIC DNA]</scope>
    <source>
        <strain evidence="10 11">DSM 2278</strain>
    </source>
</reference>
<dbReference type="Pfam" id="PF00218">
    <property type="entry name" value="IGPS"/>
    <property type="match status" value="1"/>
</dbReference>
<dbReference type="GO" id="GO:0004640">
    <property type="term" value="F:phosphoribosylanthranilate isomerase activity"/>
    <property type="evidence" value="ECO:0007669"/>
    <property type="project" value="TreeGrafter"/>
</dbReference>
<keyword evidence="7" id="KW-0057">Aromatic amino acid biosynthesis</keyword>
<dbReference type="Proteomes" id="UP000019483">
    <property type="component" value="Unassembled WGS sequence"/>
</dbReference>
<dbReference type="GO" id="GO:0000162">
    <property type="term" value="P:L-tryptophan biosynthetic process"/>
    <property type="evidence" value="ECO:0007669"/>
    <property type="project" value="UniProtKB-UniPathway"/>
</dbReference>
<evidence type="ECO:0000256" key="3">
    <source>
        <dbReference type="ARBA" id="ARBA00012362"/>
    </source>
</evidence>
<dbReference type="RefSeq" id="WP_023843874.1">
    <property type="nucleotide sequence ID" value="NZ_AZAJ01000001.1"/>
</dbReference>
<sequence length="271" mass="29914">MHAVINDIISSTEKRVQNLKIKTEPASLKSSVKERDSNKRDIIGAITERKQRGKVAVIAEVKPASPGKKLRDINPEDAAIIAAEMERAGAVAISVLTEPEFFHGSTDNLRSVRNAISLPVLRKDFIVDEIQFSEIESDLILLIAGILGEKLEEMVDMAMSKGFEPLVEVHNETELKNALESKTRIIGINNRNLSNLEIDLNTTLQLIPLVKDYDTKNGQNHIIISESGMHTIDDVRMVVKAGADAVLVGTSIIKSGEIYAKTKELVDSLYY</sequence>
<dbReference type="CDD" id="cd00331">
    <property type="entry name" value="IGPS"/>
    <property type="match status" value="1"/>
</dbReference>
<dbReference type="PANTHER" id="PTHR22854:SF2">
    <property type="entry name" value="INDOLE-3-GLYCEROL-PHOSPHATE SYNTHASE"/>
    <property type="match status" value="1"/>
</dbReference>
<name>W9DST2_METTI</name>
<evidence type="ECO:0000256" key="7">
    <source>
        <dbReference type="ARBA" id="ARBA00023141"/>
    </source>
</evidence>
<dbReference type="InterPro" id="IPR045186">
    <property type="entry name" value="Indole-3-glycerol_P_synth"/>
</dbReference>
<dbReference type="InterPro" id="IPR013798">
    <property type="entry name" value="Indole-3-glycerol_P_synth_dom"/>
</dbReference>
<comment type="catalytic activity">
    <reaction evidence="1">
        <text>1-(2-carboxyphenylamino)-1-deoxy-D-ribulose 5-phosphate + H(+) = (1S,2R)-1-C-(indol-3-yl)glycerol 3-phosphate + CO2 + H2O</text>
        <dbReference type="Rhea" id="RHEA:23476"/>
        <dbReference type="ChEBI" id="CHEBI:15377"/>
        <dbReference type="ChEBI" id="CHEBI:15378"/>
        <dbReference type="ChEBI" id="CHEBI:16526"/>
        <dbReference type="ChEBI" id="CHEBI:58613"/>
        <dbReference type="ChEBI" id="CHEBI:58866"/>
        <dbReference type="EC" id="4.1.1.48"/>
    </reaction>
</comment>
<protein>
    <recommendedName>
        <fullName evidence="3">indole-3-glycerol-phosphate synthase</fullName>
        <ecNumber evidence="3">4.1.1.48</ecNumber>
    </recommendedName>
</protein>
<dbReference type="AlphaFoldDB" id="W9DST2"/>
<evidence type="ECO:0000256" key="8">
    <source>
        <dbReference type="ARBA" id="ARBA00023239"/>
    </source>
</evidence>
<keyword evidence="4" id="KW-0028">Amino-acid biosynthesis</keyword>
<evidence type="ECO:0000256" key="2">
    <source>
        <dbReference type="ARBA" id="ARBA00004696"/>
    </source>
</evidence>
<evidence type="ECO:0000313" key="11">
    <source>
        <dbReference type="Proteomes" id="UP000019483"/>
    </source>
</evidence>
<dbReference type="GeneID" id="96961712"/>
<proteinExistence type="predicted"/>
<dbReference type="STRING" id="1090322.MettiDRAFT_0137"/>